<protein>
    <submittedName>
        <fullName evidence="2">Uncharacterized protein</fullName>
    </submittedName>
</protein>
<sequence>MHTRRALLRIGGSLGLVGLAGLAGCTATADDTPLPDGGSDGDGDGDGSSQPSDREYPPGATHEARIVGSDAAPDLPVAPRVSLANPYVTPGQPVVVRVDVDNTTDEPVTIGEYRDVVFQYVSSGDGSLLWYPHSERSTAGDPDRATPELDLADEGCWRLPGPIAVTQEYGTVEIPANGTLTAYVGLYATERAPSPDGSCFPTGASRFDTTYTVVADGMDGDDNPGATWGFDLAIEAIDGD</sequence>
<dbReference type="PROSITE" id="PS51257">
    <property type="entry name" value="PROKAR_LIPOPROTEIN"/>
    <property type="match status" value="1"/>
</dbReference>
<gene>
    <name evidence="2" type="ORF">ACFQL9_03125</name>
</gene>
<accession>A0ABD5WAW1</accession>
<dbReference type="GeneID" id="81126862"/>
<dbReference type="AlphaFoldDB" id="A0ABD5WAW1"/>
<evidence type="ECO:0000256" key="1">
    <source>
        <dbReference type="SAM" id="MobiDB-lite"/>
    </source>
</evidence>
<dbReference type="EMBL" id="JBHTAH010000002">
    <property type="protein sequence ID" value="MFC7068620.1"/>
    <property type="molecule type" value="Genomic_DNA"/>
</dbReference>
<reference evidence="2 3" key="1">
    <citation type="journal article" date="2019" name="Int. J. Syst. Evol. Microbiol.">
        <title>The Global Catalogue of Microorganisms (GCM) 10K type strain sequencing project: providing services to taxonomists for standard genome sequencing and annotation.</title>
        <authorList>
            <consortium name="The Broad Institute Genomics Platform"/>
            <consortium name="The Broad Institute Genome Sequencing Center for Infectious Disease"/>
            <person name="Wu L."/>
            <person name="Ma J."/>
        </authorList>
    </citation>
    <scope>NUCLEOTIDE SEQUENCE [LARGE SCALE GENOMIC DNA]</scope>
    <source>
        <strain evidence="2 3">DT31</strain>
    </source>
</reference>
<dbReference type="Proteomes" id="UP001596461">
    <property type="component" value="Unassembled WGS sequence"/>
</dbReference>
<keyword evidence="3" id="KW-1185">Reference proteome</keyword>
<proteinExistence type="predicted"/>
<dbReference type="PROSITE" id="PS51318">
    <property type="entry name" value="TAT"/>
    <property type="match status" value="1"/>
</dbReference>
<evidence type="ECO:0000313" key="3">
    <source>
        <dbReference type="Proteomes" id="UP001596461"/>
    </source>
</evidence>
<dbReference type="InterPro" id="IPR006311">
    <property type="entry name" value="TAT_signal"/>
</dbReference>
<feature type="region of interest" description="Disordered" evidence="1">
    <location>
        <begin position="30"/>
        <end position="61"/>
    </location>
</feature>
<organism evidence="2 3">
    <name type="scientific">Halobaculum lipolyticum</name>
    <dbReference type="NCBI Taxonomy" id="3032001"/>
    <lineage>
        <taxon>Archaea</taxon>
        <taxon>Methanobacteriati</taxon>
        <taxon>Methanobacteriota</taxon>
        <taxon>Stenosarchaea group</taxon>
        <taxon>Halobacteria</taxon>
        <taxon>Halobacteriales</taxon>
        <taxon>Haloferacaceae</taxon>
        <taxon>Halobaculum</taxon>
    </lineage>
</organism>
<evidence type="ECO:0000313" key="2">
    <source>
        <dbReference type="EMBL" id="MFC7068620.1"/>
    </source>
</evidence>
<comment type="caution">
    <text evidence="2">The sequence shown here is derived from an EMBL/GenBank/DDBJ whole genome shotgun (WGS) entry which is preliminary data.</text>
</comment>
<name>A0ABD5WAW1_9EURY</name>
<dbReference type="RefSeq" id="WP_284033571.1">
    <property type="nucleotide sequence ID" value="NZ_CP126155.1"/>
</dbReference>